<proteinExistence type="predicted"/>
<dbReference type="AlphaFoldDB" id="A0A5A7R0G6"/>
<organism evidence="2 3">
    <name type="scientific">Striga asiatica</name>
    <name type="common">Asiatic witchweed</name>
    <name type="synonym">Buchnera asiatica</name>
    <dbReference type="NCBI Taxonomy" id="4170"/>
    <lineage>
        <taxon>Eukaryota</taxon>
        <taxon>Viridiplantae</taxon>
        <taxon>Streptophyta</taxon>
        <taxon>Embryophyta</taxon>
        <taxon>Tracheophyta</taxon>
        <taxon>Spermatophyta</taxon>
        <taxon>Magnoliopsida</taxon>
        <taxon>eudicotyledons</taxon>
        <taxon>Gunneridae</taxon>
        <taxon>Pentapetalae</taxon>
        <taxon>asterids</taxon>
        <taxon>lamiids</taxon>
        <taxon>Lamiales</taxon>
        <taxon>Orobanchaceae</taxon>
        <taxon>Buchnereae</taxon>
        <taxon>Striga</taxon>
    </lineage>
</organism>
<keyword evidence="1" id="KW-0378">Hydrolase</keyword>
<evidence type="ECO:0000256" key="1">
    <source>
        <dbReference type="ARBA" id="ARBA00022801"/>
    </source>
</evidence>
<evidence type="ECO:0000313" key="3">
    <source>
        <dbReference type="Proteomes" id="UP000325081"/>
    </source>
</evidence>
<sequence length="189" mass="21547">KATNVLLPLGKVAAYALTLTGIFYCRVTPGLLSEGHLRNAITPDTSSMAYSETDIAKHNFDVNEGDTLAHQYGGSAAHNKFKQFLVHLLTLLYLHIIRFSQREEANGQLQYSPRNLFELCKDITAMLMWMLSSKMQLICKFLGHFLPQPGKPDLWELDSDQLDLPRNEYPDMNDNGRYIYIYICIRTSV</sequence>
<dbReference type="GO" id="GO:0046856">
    <property type="term" value="P:phosphatidylinositol dephosphorylation"/>
    <property type="evidence" value="ECO:0007669"/>
    <property type="project" value="InterPro"/>
</dbReference>
<keyword evidence="3" id="KW-1185">Reference proteome</keyword>
<gene>
    <name evidence="2" type="ORF">STAS_27153</name>
</gene>
<comment type="caution">
    <text evidence="2">The sequence shown here is derived from an EMBL/GenBank/DDBJ whole genome shotgun (WGS) entry which is preliminary data.</text>
</comment>
<dbReference type="OrthoDB" id="10592686at2759"/>
<evidence type="ECO:0000313" key="2">
    <source>
        <dbReference type="EMBL" id="GER49884.1"/>
    </source>
</evidence>
<protein>
    <submittedName>
        <fullName evidence="2">Phosphoinositide phosphatase family protein</fullName>
    </submittedName>
</protein>
<dbReference type="InterPro" id="IPR043573">
    <property type="entry name" value="Fig4-like"/>
</dbReference>
<feature type="non-terminal residue" evidence="2">
    <location>
        <position position="1"/>
    </location>
</feature>
<dbReference type="PANTHER" id="PTHR45738">
    <property type="entry name" value="POLYPHOSPHOINOSITIDE PHOSPHATASE"/>
    <property type="match status" value="1"/>
</dbReference>
<accession>A0A5A7R0G6</accession>
<dbReference type="GO" id="GO:0043813">
    <property type="term" value="F:phosphatidylinositol-3,5-bisphosphate 5-phosphatase activity"/>
    <property type="evidence" value="ECO:0007669"/>
    <property type="project" value="InterPro"/>
</dbReference>
<dbReference type="EMBL" id="BKCP01008848">
    <property type="protein sequence ID" value="GER49884.1"/>
    <property type="molecule type" value="Genomic_DNA"/>
</dbReference>
<dbReference type="PANTHER" id="PTHR45738:SF25">
    <property type="entry name" value="PHOSPHOINOSITIDE PHOSPHATASE SAC3-RELATED"/>
    <property type="match status" value="1"/>
</dbReference>
<dbReference type="Proteomes" id="UP000325081">
    <property type="component" value="Unassembled WGS sequence"/>
</dbReference>
<name>A0A5A7R0G6_STRAF</name>
<reference evidence="3" key="1">
    <citation type="journal article" date="2019" name="Curr. Biol.">
        <title>Genome Sequence of Striga asiatica Provides Insight into the Evolution of Plant Parasitism.</title>
        <authorList>
            <person name="Yoshida S."/>
            <person name="Kim S."/>
            <person name="Wafula E.K."/>
            <person name="Tanskanen J."/>
            <person name="Kim Y.M."/>
            <person name="Honaas L."/>
            <person name="Yang Z."/>
            <person name="Spallek T."/>
            <person name="Conn C.E."/>
            <person name="Ichihashi Y."/>
            <person name="Cheong K."/>
            <person name="Cui S."/>
            <person name="Der J.P."/>
            <person name="Gundlach H."/>
            <person name="Jiao Y."/>
            <person name="Hori C."/>
            <person name="Ishida J.K."/>
            <person name="Kasahara H."/>
            <person name="Kiba T."/>
            <person name="Kim M.S."/>
            <person name="Koo N."/>
            <person name="Laohavisit A."/>
            <person name="Lee Y.H."/>
            <person name="Lumba S."/>
            <person name="McCourt P."/>
            <person name="Mortimer J.C."/>
            <person name="Mutuku J.M."/>
            <person name="Nomura T."/>
            <person name="Sasaki-Sekimoto Y."/>
            <person name="Seto Y."/>
            <person name="Wang Y."/>
            <person name="Wakatake T."/>
            <person name="Sakakibara H."/>
            <person name="Demura T."/>
            <person name="Yamaguchi S."/>
            <person name="Yoneyama K."/>
            <person name="Manabe R.I."/>
            <person name="Nelson D.C."/>
            <person name="Schulman A.H."/>
            <person name="Timko M.P."/>
            <person name="dePamphilis C.W."/>
            <person name="Choi D."/>
            <person name="Shirasu K."/>
        </authorList>
    </citation>
    <scope>NUCLEOTIDE SEQUENCE [LARGE SCALE GENOMIC DNA]</scope>
    <source>
        <strain evidence="3">cv. UVA1</strain>
    </source>
</reference>